<dbReference type="InterPro" id="IPR056087">
    <property type="entry name" value="DUF7670"/>
</dbReference>
<evidence type="ECO:0000313" key="3">
    <source>
        <dbReference type="EMBL" id="MCU0105158.1"/>
    </source>
</evidence>
<keyword evidence="1" id="KW-1133">Transmembrane helix</keyword>
<organism evidence="3 4">
    <name type="scientific">Paracholeplasma vituli</name>
    <dbReference type="NCBI Taxonomy" id="69473"/>
    <lineage>
        <taxon>Bacteria</taxon>
        <taxon>Bacillati</taxon>
        <taxon>Mycoplasmatota</taxon>
        <taxon>Mollicutes</taxon>
        <taxon>Acholeplasmatales</taxon>
        <taxon>Acholeplasmataceae</taxon>
        <taxon>Paracholeplasma</taxon>
    </lineage>
</organism>
<protein>
    <recommendedName>
        <fullName evidence="2">DUF7670 domain-containing protein</fullName>
    </recommendedName>
</protein>
<comment type="caution">
    <text evidence="3">The sequence shown here is derived from an EMBL/GenBank/DDBJ whole genome shotgun (WGS) entry which is preliminary data.</text>
</comment>
<proteinExistence type="predicted"/>
<evidence type="ECO:0000256" key="1">
    <source>
        <dbReference type="SAM" id="Phobius"/>
    </source>
</evidence>
<evidence type="ECO:0000259" key="2">
    <source>
        <dbReference type="Pfam" id="PF24709"/>
    </source>
</evidence>
<dbReference type="RefSeq" id="WP_262096427.1">
    <property type="nucleotide sequence ID" value="NZ_JAOEGN010000009.1"/>
</dbReference>
<accession>A0ABT2PZR9</accession>
<feature type="domain" description="DUF7670" evidence="2">
    <location>
        <begin position="1"/>
        <end position="117"/>
    </location>
</feature>
<name>A0ABT2PZR9_9MOLU</name>
<keyword evidence="1" id="KW-0812">Transmembrane</keyword>
<dbReference type="Pfam" id="PF24709">
    <property type="entry name" value="DUF7670"/>
    <property type="match status" value="1"/>
</dbReference>
<dbReference type="Proteomes" id="UP001209076">
    <property type="component" value="Unassembled WGS sequence"/>
</dbReference>
<feature type="transmembrane region" description="Helical" evidence="1">
    <location>
        <begin position="91"/>
        <end position="111"/>
    </location>
</feature>
<sequence length="123" mass="14639">MKHVRRTMKWIPRIVTLLLIIFICLFSFDVFTGNDPWYKMILGFIIHCLPVMFLLLVWFISIYKPWVGATIYSVFGLLFFLWMAIEQSPQSYAKALYFGIPFVVVSILYLLDYKARQYEKTGY</sequence>
<feature type="transmembrane region" description="Helical" evidence="1">
    <location>
        <begin position="66"/>
        <end position="85"/>
    </location>
</feature>
<keyword evidence="1" id="KW-0472">Membrane</keyword>
<keyword evidence="4" id="KW-1185">Reference proteome</keyword>
<dbReference type="EMBL" id="JAOEGN010000009">
    <property type="protein sequence ID" value="MCU0105158.1"/>
    <property type="molecule type" value="Genomic_DNA"/>
</dbReference>
<evidence type="ECO:0000313" key="4">
    <source>
        <dbReference type="Proteomes" id="UP001209076"/>
    </source>
</evidence>
<gene>
    <name evidence="3" type="ORF">N7603_05760</name>
</gene>
<feature type="transmembrane region" description="Helical" evidence="1">
    <location>
        <begin position="12"/>
        <end position="31"/>
    </location>
</feature>
<feature type="transmembrane region" description="Helical" evidence="1">
    <location>
        <begin position="37"/>
        <end position="59"/>
    </location>
</feature>
<reference evidence="4" key="1">
    <citation type="submission" date="2023-07" db="EMBL/GenBank/DDBJ databases">
        <title>Novel Mycoplasma species identified in domestic and wild animals.</title>
        <authorList>
            <person name="Volokhov D.V."/>
            <person name="Furtak V.A."/>
            <person name="Zagorodnyaya T.A."/>
        </authorList>
    </citation>
    <scope>NUCLEOTIDE SEQUENCE [LARGE SCALE GENOMIC DNA]</scope>
    <source>
        <strain evidence="4">92-19</strain>
    </source>
</reference>